<comment type="caution">
    <text evidence="1">The sequence shown here is derived from an EMBL/GenBank/DDBJ whole genome shotgun (WGS) entry which is preliminary data.</text>
</comment>
<accession>A0A426FF39</accession>
<dbReference type="EMBL" id="RRUC01000050">
    <property type="protein sequence ID" value="RRN00364.1"/>
    <property type="molecule type" value="Genomic_DNA"/>
</dbReference>
<sequence>MTLIFDVINPFKKYTHIIHTGEGMTHGPSHLSQWIPFFEQSNEEYAILVRNIDLYQWVRSNYPYIAVAYAKNPIDVENLLNNLAFVRAIYYLSNTGNLIHTLRFNIYQHIFLGHGDSDKSASAHKFFRVYDQIWVAGQAHIDRFKNSGFNTAHIEFVKVGRPMLAGVMRQNEREWNERQQPRILYLPTWEGVYEEGNYSSVRISATMLAELYNQFGLHISVKFHPVTGSRDKILVNAPDLVAKELTKLGADFSIVDKLVPVSDLLLTNNIYICDISAVVSECIAANGPVFVYIPEDKEIKTSQSNMSYKDYAYTFSNIDELCYNLNQVLNGNDYKKAGRLKAMEYLLSIEQTKNNEFVKQLKIISSVNPNEINFREEIIQ</sequence>
<dbReference type="AlphaFoldDB" id="A0A426FF39"/>
<dbReference type="InterPro" id="IPR007554">
    <property type="entry name" value="Glycerophosphate_synth"/>
</dbReference>
<evidence type="ECO:0000313" key="2">
    <source>
        <dbReference type="Proteomes" id="UP000276010"/>
    </source>
</evidence>
<dbReference type="InterPro" id="IPR043148">
    <property type="entry name" value="TagF_C"/>
</dbReference>
<organism evidence="1 2">
    <name type="scientific">Bibersteinia trehalosi</name>
    <name type="common">Pasteurella trehalosi</name>
    <dbReference type="NCBI Taxonomy" id="47735"/>
    <lineage>
        <taxon>Bacteria</taxon>
        <taxon>Pseudomonadati</taxon>
        <taxon>Pseudomonadota</taxon>
        <taxon>Gammaproteobacteria</taxon>
        <taxon>Pasteurellales</taxon>
        <taxon>Pasteurellaceae</taxon>
        <taxon>Bibersteinia</taxon>
    </lineage>
</organism>
<evidence type="ECO:0008006" key="3">
    <source>
        <dbReference type="Google" id="ProtNLM"/>
    </source>
</evidence>
<gene>
    <name evidence="1" type="ORF">EIM44_10850</name>
</gene>
<evidence type="ECO:0000313" key="1">
    <source>
        <dbReference type="EMBL" id="RRN00364.1"/>
    </source>
</evidence>
<proteinExistence type="predicted"/>
<dbReference type="Pfam" id="PF04464">
    <property type="entry name" value="Glyphos_transf"/>
    <property type="match status" value="1"/>
</dbReference>
<dbReference type="Proteomes" id="UP000276010">
    <property type="component" value="Unassembled WGS sequence"/>
</dbReference>
<dbReference type="Gene3D" id="3.40.50.12580">
    <property type="match status" value="1"/>
</dbReference>
<protein>
    <recommendedName>
        <fullName evidence="3">CDP-glycerol--glycerophosphate glycerophosphotransferase</fullName>
    </recommendedName>
</protein>
<name>A0A426FF39_BIBTR</name>
<reference evidence="1 2" key="1">
    <citation type="submission" date="2018-11" db="EMBL/GenBank/DDBJ databases">
        <title>Whole genome sequence of Bibersteinia trehalosi strain OADDL-BT1 an multidrug resistant pathogen isolate.</title>
        <authorList>
            <person name="Couger M."/>
            <person name="Ramachandran A."/>
        </authorList>
    </citation>
    <scope>NUCLEOTIDE SEQUENCE [LARGE SCALE GENOMIC DNA]</scope>
    <source>
        <strain evidence="1 2">OADDL-BT1</strain>
    </source>
</reference>
<dbReference type="GO" id="GO:0047355">
    <property type="term" value="F:CDP-glycerol glycerophosphotransferase activity"/>
    <property type="evidence" value="ECO:0007669"/>
    <property type="project" value="InterPro"/>
</dbReference>
<dbReference type="SUPFAM" id="SSF53756">
    <property type="entry name" value="UDP-Glycosyltransferase/glycogen phosphorylase"/>
    <property type="match status" value="1"/>
</dbReference>
<dbReference type="GO" id="GO:0016020">
    <property type="term" value="C:membrane"/>
    <property type="evidence" value="ECO:0007669"/>
    <property type="project" value="InterPro"/>
</dbReference>